<organism evidence="2 3">
    <name type="scientific">Plasmodium fragile</name>
    <dbReference type="NCBI Taxonomy" id="5857"/>
    <lineage>
        <taxon>Eukaryota</taxon>
        <taxon>Sar</taxon>
        <taxon>Alveolata</taxon>
        <taxon>Apicomplexa</taxon>
        <taxon>Aconoidasida</taxon>
        <taxon>Haemosporida</taxon>
        <taxon>Plasmodiidae</taxon>
        <taxon>Plasmodium</taxon>
        <taxon>Plasmodium (Plasmodium)</taxon>
    </lineage>
</organism>
<dbReference type="OrthoDB" id="372481at2759"/>
<dbReference type="GeneID" id="24267637"/>
<gene>
    <name evidence="2" type="ORF">AK88_02323</name>
</gene>
<dbReference type="AlphaFoldDB" id="A0A0D9QM70"/>
<feature type="compositionally biased region" description="Low complexity" evidence="1">
    <location>
        <begin position="186"/>
        <end position="209"/>
    </location>
</feature>
<evidence type="ECO:0000313" key="3">
    <source>
        <dbReference type="Proteomes" id="UP000054561"/>
    </source>
</evidence>
<feature type="region of interest" description="Disordered" evidence="1">
    <location>
        <begin position="1"/>
        <end position="216"/>
    </location>
</feature>
<protein>
    <submittedName>
        <fullName evidence="2">Uncharacterized protein</fullName>
    </submittedName>
</protein>
<dbReference type="Proteomes" id="UP000054561">
    <property type="component" value="Unassembled WGS sequence"/>
</dbReference>
<proteinExistence type="predicted"/>
<name>A0A0D9QM70_PLAFR</name>
<dbReference type="OMA" id="CESIFCD"/>
<dbReference type="EMBL" id="KQ001666">
    <property type="protein sequence ID" value="KJP88048.1"/>
    <property type="molecule type" value="Genomic_DNA"/>
</dbReference>
<feature type="compositionally biased region" description="Polar residues" evidence="1">
    <location>
        <begin position="36"/>
        <end position="59"/>
    </location>
</feature>
<feature type="region of interest" description="Disordered" evidence="1">
    <location>
        <begin position="385"/>
        <end position="416"/>
    </location>
</feature>
<feature type="compositionally biased region" description="Polar residues" evidence="1">
    <location>
        <begin position="66"/>
        <end position="89"/>
    </location>
</feature>
<sequence length="895" mass="99714">MNQVSTKSKLKTTEFNGGESRGVKFMNRAKGHLNPVSKNVANAPSAANTQFTNKTSFAKNSHLKLRTNNPMLKQPPKSSLKSNQRSSLRVSHVEFAKHGNKKGHHNGDDKGDGYDDDNAGANDVRDGVHDGVHDDVHGDGEREARWARRKVPSPNAANATNAEGKKSYVNKFAVRNHRRDKYGESGKTTTISSGNNNNENNNHKSGNPKLGHPRILSQPQHYEGEEAVGGENEWGRRAEGAIYSYTSPMKRKYDAMENVYREGKGSDNDSNSGGGPHSEREHDHERERERGRRDTNTQSKRYASRGYPHESGNSHYGNNLSAVNNISSGTNEKVSAYGSMMFYSNEKLLGSNNTGLGAAHPSLNSSGLHTMSQEDGFLSRSYQPLSTTGGNAAGSTSGAANMPGVDQGEDNVKTTPLGRSYAKFDRLRRGEPMLAVPAHKYQQQSQQQQQQEGQHLNNSLYYLSKNNPLRSQRRSRHTNYITDTSSERMVNNTMGSHNELFNSCTLDRLSEQNFNSCSKKRSDGRMDSTQVGAIDGGGGEGSVYNGADRCMDRGASANRNTTSNGSHKFSRLLRNDAMGGLSSDKGGLKSNQLESNNMELRNVATSVQYSEGRPFAVGSTSGMGPVSRALKGAAPNEVRNGRGASLTALSRLDSKEGDSEDDYYRSVVHNITNCNSEENDMNALYTNVVNLNNYILNLENENHNLNEIVKTNNSISETVRSIQQNVLTRKKVIQDRRNVINEEYEVISQKLKECESIFCDSNDGATGEKKLKVFYEIDEKKNTLKGKYEMKKMLLKKAEYKIEKLQEYTDAVKLKTLAISERYKKTFLLIEELFRLKIIKDTENEVQVCLIPKNTKTNMWHKLQLDKREMTSDACDYLWSQIESFVDKEALNSYL</sequence>
<feature type="compositionally biased region" description="Low complexity" evidence="1">
    <location>
        <begin position="386"/>
        <end position="401"/>
    </location>
</feature>
<dbReference type="RefSeq" id="XP_012335377.1">
    <property type="nucleotide sequence ID" value="XM_012479954.1"/>
</dbReference>
<feature type="region of interest" description="Disordered" evidence="1">
    <location>
        <begin position="261"/>
        <end position="318"/>
    </location>
</feature>
<accession>A0A0D9QM70</accession>
<feature type="region of interest" description="Disordered" evidence="1">
    <location>
        <begin position="517"/>
        <end position="540"/>
    </location>
</feature>
<dbReference type="VEuPathDB" id="PlasmoDB:AK88_02323"/>
<evidence type="ECO:0000313" key="2">
    <source>
        <dbReference type="EMBL" id="KJP88048.1"/>
    </source>
</evidence>
<reference evidence="2 3" key="1">
    <citation type="submission" date="2014-03" db="EMBL/GenBank/DDBJ databases">
        <title>The Genome Sequence of Plasmodium fragile nilgiri.</title>
        <authorList>
            <consortium name="The Broad Institute Genomics Platform"/>
            <consortium name="The Broad Institute Genome Sequencing Center for Infectious Disease"/>
            <person name="Neafsey D."/>
            <person name="Duraisingh M."/>
            <person name="Young S.K."/>
            <person name="Zeng Q."/>
            <person name="Gargeya S."/>
            <person name="Abouelleil A."/>
            <person name="Alvarado L."/>
            <person name="Chapman S.B."/>
            <person name="Gainer-Dewar J."/>
            <person name="Goldberg J."/>
            <person name="Griggs A."/>
            <person name="Gujja S."/>
            <person name="Hansen M."/>
            <person name="Howarth C."/>
            <person name="Imamovic A."/>
            <person name="Larimer J."/>
            <person name="Pearson M."/>
            <person name="Poon T.W."/>
            <person name="Priest M."/>
            <person name="Roberts A."/>
            <person name="Saif S."/>
            <person name="Shea T."/>
            <person name="Sykes S."/>
            <person name="Wortman J."/>
            <person name="Nusbaum C."/>
            <person name="Birren B."/>
        </authorList>
    </citation>
    <scope>NUCLEOTIDE SEQUENCE [LARGE SCALE GENOMIC DNA]</scope>
    <source>
        <strain evidence="3">nilgiri</strain>
    </source>
</reference>
<feature type="compositionally biased region" description="Basic and acidic residues" evidence="1">
    <location>
        <begin position="123"/>
        <end position="146"/>
    </location>
</feature>
<keyword evidence="3" id="KW-1185">Reference proteome</keyword>
<evidence type="ECO:0000256" key="1">
    <source>
        <dbReference type="SAM" id="MobiDB-lite"/>
    </source>
</evidence>
<feature type="compositionally biased region" description="Basic and acidic residues" evidence="1">
    <location>
        <begin position="277"/>
        <end position="295"/>
    </location>
</feature>